<evidence type="ECO:0000256" key="2">
    <source>
        <dbReference type="ARBA" id="ARBA00023125"/>
    </source>
</evidence>
<dbReference type="Gene3D" id="1.20.120.530">
    <property type="entry name" value="GntR ligand-binding domain-like"/>
    <property type="match status" value="1"/>
</dbReference>
<dbReference type="InterPro" id="IPR008920">
    <property type="entry name" value="TF_FadR/GntR_C"/>
</dbReference>
<keyword evidence="1" id="KW-0805">Transcription regulation</keyword>
<dbReference type="SUPFAM" id="SSF48008">
    <property type="entry name" value="GntR ligand-binding domain-like"/>
    <property type="match status" value="1"/>
</dbReference>
<gene>
    <name evidence="5" type="ORF">DWG20_15310</name>
</gene>
<dbReference type="AlphaFoldDB" id="A0A345Y9S7"/>
<dbReference type="SMART" id="SM00895">
    <property type="entry name" value="FCD"/>
    <property type="match status" value="1"/>
</dbReference>
<evidence type="ECO:0000256" key="3">
    <source>
        <dbReference type="ARBA" id="ARBA00023163"/>
    </source>
</evidence>
<dbReference type="InterPro" id="IPR036388">
    <property type="entry name" value="WH-like_DNA-bd_sf"/>
</dbReference>
<dbReference type="InterPro" id="IPR036390">
    <property type="entry name" value="WH_DNA-bd_sf"/>
</dbReference>
<feature type="domain" description="HTH gntR-type" evidence="4">
    <location>
        <begin position="13"/>
        <end position="80"/>
    </location>
</feature>
<evidence type="ECO:0000313" key="6">
    <source>
        <dbReference type="Proteomes" id="UP000254537"/>
    </source>
</evidence>
<dbReference type="PRINTS" id="PR00035">
    <property type="entry name" value="HTHGNTR"/>
</dbReference>
<accession>A0A345Y9S7</accession>
<dbReference type="SMART" id="SM00345">
    <property type="entry name" value="HTH_GNTR"/>
    <property type="match status" value="1"/>
</dbReference>
<dbReference type="CDD" id="cd07377">
    <property type="entry name" value="WHTH_GntR"/>
    <property type="match status" value="1"/>
</dbReference>
<dbReference type="SUPFAM" id="SSF46785">
    <property type="entry name" value="Winged helix' DNA-binding domain"/>
    <property type="match status" value="1"/>
</dbReference>
<keyword evidence="3" id="KW-0804">Transcription</keyword>
<reference evidence="5 6" key="1">
    <citation type="submission" date="2018-07" db="EMBL/GenBank/DDBJ databases">
        <title>Crenobacter cavernae sp. nov., isolated from a karst cave.</title>
        <authorList>
            <person name="Zhu H."/>
        </authorList>
    </citation>
    <scope>NUCLEOTIDE SEQUENCE [LARGE SCALE GENOMIC DNA]</scope>
    <source>
        <strain evidence="5 6">K1W11S-77</strain>
    </source>
</reference>
<evidence type="ECO:0000256" key="1">
    <source>
        <dbReference type="ARBA" id="ARBA00023015"/>
    </source>
</evidence>
<name>A0A345Y9S7_9NEIS</name>
<sequence length="231" mass="26069">METQQKRQSLRTSGMSSLVTSQLREMIESGELPPGEKINEREFCEKFDISKTPLREALKVLVAEGLVSHRQFVGYRVTSIDLEELRSVFEMLHALEEFAGSLIASRIKPAELAEIEALHQRMLAYHDAGDKKNYFRTNQAIHAKLIDTAGNPVLASVYNNLMSKVYRARGTANIGQSRWDQSLGEHEEIIASLNGKSGTPLPNVMRRHSENTAKEVLEFLKKHNKPARVVQ</sequence>
<dbReference type="GO" id="GO:0003677">
    <property type="term" value="F:DNA binding"/>
    <property type="evidence" value="ECO:0007669"/>
    <property type="project" value="UniProtKB-KW"/>
</dbReference>
<dbReference type="InterPro" id="IPR000524">
    <property type="entry name" value="Tscrpt_reg_HTH_GntR"/>
</dbReference>
<dbReference type="PANTHER" id="PTHR43537">
    <property type="entry name" value="TRANSCRIPTIONAL REGULATOR, GNTR FAMILY"/>
    <property type="match status" value="1"/>
</dbReference>
<evidence type="ECO:0000259" key="4">
    <source>
        <dbReference type="PROSITE" id="PS50949"/>
    </source>
</evidence>
<dbReference type="PROSITE" id="PS50949">
    <property type="entry name" value="HTH_GNTR"/>
    <property type="match status" value="1"/>
</dbReference>
<dbReference type="Proteomes" id="UP000254537">
    <property type="component" value="Chromosome"/>
</dbReference>
<dbReference type="Pfam" id="PF00392">
    <property type="entry name" value="GntR"/>
    <property type="match status" value="1"/>
</dbReference>
<dbReference type="PANTHER" id="PTHR43537:SF50">
    <property type="entry name" value="TRANSCRIPTIONAL REGULATORY PROTEIN"/>
    <property type="match status" value="1"/>
</dbReference>
<dbReference type="OrthoDB" id="8613282at2"/>
<dbReference type="RefSeq" id="WP_115434606.1">
    <property type="nucleotide sequence ID" value="NZ_CP031337.1"/>
</dbReference>
<organism evidence="5 6">
    <name type="scientific">Crenobacter cavernae</name>
    <dbReference type="NCBI Taxonomy" id="2290923"/>
    <lineage>
        <taxon>Bacteria</taxon>
        <taxon>Pseudomonadati</taxon>
        <taxon>Pseudomonadota</taxon>
        <taxon>Betaproteobacteria</taxon>
        <taxon>Neisseriales</taxon>
        <taxon>Neisseriaceae</taxon>
        <taxon>Crenobacter</taxon>
    </lineage>
</organism>
<dbReference type="EMBL" id="CP031337">
    <property type="protein sequence ID" value="AXK40679.1"/>
    <property type="molecule type" value="Genomic_DNA"/>
</dbReference>
<evidence type="ECO:0000313" key="5">
    <source>
        <dbReference type="EMBL" id="AXK40679.1"/>
    </source>
</evidence>
<proteinExistence type="predicted"/>
<dbReference type="Pfam" id="PF07729">
    <property type="entry name" value="FCD"/>
    <property type="match status" value="1"/>
</dbReference>
<dbReference type="GO" id="GO:0003700">
    <property type="term" value="F:DNA-binding transcription factor activity"/>
    <property type="evidence" value="ECO:0007669"/>
    <property type="project" value="InterPro"/>
</dbReference>
<keyword evidence="2" id="KW-0238">DNA-binding</keyword>
<dbReference type="KEGG" id="ccah:DWG20_15310"/>
<dbReference type="Gene3D" id="1.10.10.10">
    <property type="entry name" value="Winged helix-like DNA-binding domain superfamily/Winged helix DNA-binding domain"/>
    <property type="match status" value="1"/>
</dbReference>
<dbReference type="InterPro" id="IPR011711">
    <property type="entry name" value="GntR_C"/>
</dbReference>
<protein>
    <submittedName>
        <fullName evidence="5">GntR family transcriptional regulator</fullName>
    </submittedName>
</protein>